<dbReference type="GO" id="GO:0008083">
    <property type="term" value="F:growth factor activity"/>
    <property type="evidence" value="ECO:0007669"/>
    <property type="project" value="InterPro"/>
</dbReference>
<dbReference type="PANTHER" id="PTHR36313:SF3">
    <property type="match status" value="1"/>
</dbReference>
<evidence type="ECO:0000256" key="1">
    <source>
        <dbReference type="SAM" id="MobiDB-lite"/>
    </source>
</evidence>
<evidence type="ECO:0000313" key="3">
    <source>
        <dbReference type="EMBL" id="THG04657.1"/>
    </source>
</evidence>
<evidence type="ECO:0000313" key="4">
    <source>
        <dbReference type="Proteomes" id="UP000306102"/>
    </source>
</evidence>
<accession>A0A4V3WLG3</accession>
<evidence type="ECO:0000256" key="2">
    <source>
        <dbReference type="SAM" id="SignalP"/>
    </source>
</evidence>
<dbReference type="AlphaFoldDB" id="A0A4V3WLG3"/>
<comment type="caution">
    <text evidence="3">The sequence shown here is derived from an EMBL/GenBank/DDBJ whole genome shotgun (WGS) entry which is preliminary data.</text>
</comment>
<dbReference type="PANTHER" id="PTHR36313">
    <property type="entry name" value="ROOT MERISTEM GROWTH FACTOR 2"/>
    <property type="match status" value="1"/>
</dbReference>
<keyword evidence="4" id="KW-1185">Reference proteome</keyword>
<feature type="signal peptide" evidence="2">
    <location>
        <begin position="1"/>
        <end position="25"/>
    </location>
</feature>
<dbReference type="EMBL" id="SDRB02010736">
    <property type="protein sequence ID" value="THG04657.1"/>
    <property type="molecule type" value="Genomic_DNA"/>
</dbReference>
<feature type="chain" id="PRO_5020256027" evidence="2">
    <location>
        <begin position="26"/>
        <end position="231"/>
    </location>
</feature>
<reference evidence="3 4" key="1">
    <citation type="journal article" date="2018" name="Proc. Natl. Acad. Sci. U.S.A.">
        <title>Draft genome sequence of Camellia sinensis var. sinensis provides insights into the evolution of the tea genome and tea quality.</title>
        <authorList>
            <person name="Wei C."/>
            <person name="Yang H."/>
            <person name="Wang S."/>
            <person name="Zhao J."/>
            <person name="Liu C."/>
            <person name="Gao L."/>
            <person name="Xia E."/>
            <person name="Lu Y."/>
            <person name="Tai Y."/>
            <person name="She G."/>
            <person name="Sun J."/>
            <person name="Cao H."/>
            <person name="Tong W."/>
            <person name="Gao Q."/>
            <person name="Li Y."/>
            <person name="Deng W."/>
            <person name="Jiang X."/>
            <person name="Wang W."/>
            <person name="Chen Q."/>
            <person name="Zhang S."/>
            <person name="Li H."/>
            <person name="Wu J."/>
            <person name="Wang P."/>
            <person name="Li P."/>
            <person name="Shi C."/>
            <person name="Zheng F."/>
            <person name="Jian J."/>
            <person name="Huang B."/>
            <person name="Shan D."/>
            <person name="Shi M."/>
            <person name="Fang C."/>
            <person name="Yue Y."/>
            <person name="Li F."/>
            <person name="Li D."/>
            <person name="Wei S."/>
            <person name="Han B."/>
            <person name="Jiang C."/>
            <person name="Yin Y."/>
            <person name="Xia T."/>
            <person name="Zhang Z."/>
            <person name="Bennetzen J.L."/>
            <person name="Zhao S."/>
            <person name="Wan X."/>
        </authorList>
    </citation>
    <scope>NUCLEOTIDE SEQUENCE [LARGE SCALE GENOMIC DNA]</scope>
    <source>
        <strain evidence="4">cv. Shuchazao</strain>
        <tissue evidence="3">Leaf</tissue>
    </source>
</reference>
<dbReference type="Proteomes" id="UP000306102">
    <property type="component" value="Unassembled WGS sequence"/>
</dbReference>
<organism evidence="3 4">
    <name type="scientific">Camellia sinensis var. sinensis</name>
    <name type="common">China tea</name>
    <dbReference type="NCBI Taxonomy" id="542762"/>
    <lineage>
        <taxon>Eukaryota</taxon>
        <taxon>Viridiplantae</taxon>
        <taxon>Streptophyta</taxon>
        <taxon>Embryophyta</taxon>
        <taxon>Tracheophyta</taxon>
        <taxon>Spermatophyta</taxon>
        <taxon>Magnoliopsida</taxon>
        <taxon>eudicotyledons</taxon>
        <taxon>Gunneridae</taxon>
        <taxon>Pentapetalae</taxon>
        <taxon>asterids</taxon>
        <taxon>Ericales</taxon>
        <taxon>Theaceae</taxon>
        <taxon>Camellia</taxon>
    </lineage>
</organism>
<feature type="region of interest" description="Disordered" evidence="1">
    <location>
        <begin position="105"/>
        <end position="125"/>
    </location>
</feature>
<feature type="region of interest" description="Disordered" evidence="1">
    <location>
        <begin position="208"/>
        <end position="231"/>
    </location>
</feature>
<sequence length="231" mass="25595">MVSIRFSSFVLGILFIFLALRDSVAYNHKAKEEMIMVVTDGNAFMAIGHSPSTLEKENIYAVPSAVVEVNNGKLGGRKMMEKVVLGKEMVKREEGMKIREAPKISGRNMNVPKPHGTSQGHMHHQNDASLLKPKQLGSKRLGNSVKESVDLHKPNTLCSQDSEADTSKDRSACSMPKVSKELIDSFQNLQSQKLLDETSSGIVNLMNRDYPGAGNPPHNNYELLHQQKEIP</sequence>
<dbReference type="InterPro" id="IPR038804">
    <property type="entry name" value="RGF3"/>
</dbReference>
<keyword evidence="2" id="KW-0732">Signal</keyword>
<dbReference type="GO" id="GO:0010082">
    <property type="term" value="P:regulation of root meristem growth"/>
    <property type="evidence" value="ECO:0007669"/>
    <property type="project" value="InterPro"/>
</dbReference>
<proteinExistence type="predicted"/>
<gene>
    <name evidence="3" type="ORF">TEA_004786</name>
</gene>
<protein>
    <submittedName>
        <fullName evidence="3">Uncharacterized protein</fullName>
    </submittedName>
</protein>
<name>A0A4V3WLG3_CAMSN</name>